<evidence type="ECO:0000313" key="2">
    <source>
        <dbReference type="EMBL" id="KXB06626.1"/>
    </source>
</evidence>
<dbReference type="Proteomes" id="UP000070404">
    <property type="component" value="Unassembled WGS sequence"/>
</dbReference>
<dbReference type="Pfam" id="PF04457">
    <property type="entry name" value="MJ1316"/>
    <property type="match status" value="1"/>
</dbReference>
<protein>
    <recommendedName>
        <fullName evidence="1">MJ1316 RNA cyclic group end recognition domain-containing protein</fullName>
    </recommendedName>
</protein>
<evidence type="ECO:0000259" key="1">
    <source>
        <dbReference type="Pfam" id="PF04457"/>
    </source>
</evidence>
<comment type="caution">
    <text evidence="2">The sequence shown here is derived from an EMBL/GenBank/DDBJ whole genome shotgun (WGS) entry which is preliminary data.</text>
</comment>
<feature type="domain" description="MJ1316 RNA cyclic group end recognition" evidence="1">
    <location>
        <begin position="2"/>
        <end position="69"/>
    </location>
</feature>
<gene>
    <name evidence="2" type="ORF">AKJ52_01930</name>
</gene>
<organism evidence="2 3">
    <name type="scientific">candidate division MSBL1 archaeon SCGC-AAA382C18</name>
    <dbReference type="NCBI Taxonomy" id="1698281"/>
    <lineage>
        <taxon>Archaea</taxon>
        <taxon>Methanobacteriati</taxon>
        <taxon>Methanobacteriota</taxon>
        <taxon>candidate division MSBL1</taxon>
    </lineage>
</organism>
<dbReference type="EMBL" id="LHYF01000031">
    <property type="protein sequence ID" value="KXB06626.1"/>
    <property type="molecule type" value="Genomic_DNA"/>
</dbReference>
<proteinExistence type="predicted"/>
<reference evidence="2 3" key="1">
    <citation type="journal article" date="2016" name="Sci. Rep.">
        <title>Metabolic traits of an uncultured archaeal lineage -MSBL1- from brine pools of the Red Sea.</title>
        <authorList>
            <person name="Mwirichia R."/>
            <person name="Alam I."/>
            <person name="Rashid M."/>
            <person name="Vinu M."/>
            <person name="Ba-Alawi W."/>
            <person name="Anthony Kamau A."/>
            <person name="Kamanda Ngugi D."/>
            <person name="Goker M."/>
            <person name="Klenk H.P."/>
            <person name="Bajic V."/>
            <person name="Stingl U."/>
        </authorList>
    </citation>
    <scope>NUCLEOTIDE SEQUENCE [LARGE SCALE GENOMIC DNA]</scope>
    <source>
        <strain evidence="2">SCGC-AAA382C18</strain>
    </source>
</reference>
<evidence type="ECO:0000313" key="3">
    <source>
        <dbReference type="Proteomes" id="UP000070404"/>
    </source>
</evidence>
<dbReference type="AlphaFoldDB" id="A0A133VJL1"/>
<name>A0A133VJL1_9EURY</name>
<sequence>MKWHPDYNLKNAKITIINRGSPRDRMSFSGEEIQDLGSGFMTIARDNRDVKIPYHRITRIETPEEILWKEQD</sequence>
<accession>A0A133VJL1</accession>
<keyword evidence="3" id="KW-1185">Reference proteome</keyword>
<dbReference type="InterPro" id="IPR040459">
    <property type="entry name" value="MJ1316"/>
</dbReference>